<evidence type="ECO:0000259" key="1">
    <source>
        <dbReference type="Pfam" id="PF02463"/>
    </source>
</evidence>
<protein>
    <submittedName>
        <fullName evidence="2">RecF/RecN/SMC N terminal domain-containing protein</fullName>
    </submittedName>
</protein>
<name>A0A173MID8_9BACT</name>
<sequence>MAASFIEDIYIQNFKFFPKLNEPIKLEGKHWLLFGENGSGKSSIYWALYTLLECSNKENIEQIKKYFSHDELEKERLINIHLKHGTPNWVDSYVKIKLKDGTEFNVSFTDTTINTNQNAKESNYASDFINYRNLLSLYNFAHSDEIDVFGFFEYAVLPYVKFTPATYWHNDVTNAIISLTTDSATEIWEFVKNGPQKNVPNRTGHTRYPKRGEIQYTEYKNLVDRFKTDLNTLITFINTEGNPILKDQLGYDLTFKLELEEEPVYKGKRLSRESFTLSEQKFIRPKFYIKLSIPEYEGERDVVYRPHSFLNEAKLTAIGLALRLAVLKKSLETGNPKLKILVLDDLLISLDMSNREKVLALIFDDYLSTHQLLILTHDKVFFEFVKLFIKQKSNLSDWKISEMYRGIDPAGVPYPVIIPGEFGYYDKAKRYFEAHDYTASALYIRKSLEKIVYDRIQEEITRVIDGKPNNLQFLWERLLERYQSLGHKISDNIIKSFEQTKLMLLNPQAHHDLSTPVYKLELEKAIKLINDIENTCPIPTTMILLSKGMTMQYKHPDIAHNYSIDFELLTDFRTDGLLGNTTTVFPRCRIISWQYNGTAFWDFRRSIAAKPGKPIEHRLDQIKGTLTDMAMVPLGITDDMFLDNTILTNGIWSLREIINKSGAVI</sequence>
<proteinExistence type="predicted"/>
<keyword evidence="3" id="KW-1185">Reference proteome</keyword>
<dbReference type="Pfam" id="PF02463">
    <property type="entry name" value="SMC_N"/>
    <property type="match status" value="1"/>
</dbReference>
<evidence type="ECO:0000313" key="3">
    <source>
        <dbReference type="Proteomes" id="UP000186917"/>
    </source>
</evidence>
<evidence type="ECO:0000313" key="2">
    <source>
        <dbReference type="EMBL" id="SIT30581.1"/>
    </source>
</evidence>
<dbReference type="PANTHER" id="PTHR32182">
    <property type="entry name" value="DNA REPLICATION AND REPAIR PROTEIN RECF"/>
    <property type="match status" value="1"/>
</dbReference>
<dbReference type="GO" id="GO:0000731">
    <property type="term" value="P:DNA synthesis involved in DNA repair"/>
    <property type="evidence" value="ECO:0007669"/>
    <property type="project" value="TreeGrafter"/>
</dbReference>
<dbReference type="OrthoDB" id="1023918at2"/>
<dbReference type="Proteomes" id="UP000186917">
    <property type="component" value="Unassembled WGS sequence"/>
</dbReference>
<dbReference type="GO" id="GO:0006302">
    <property type="term" value="P:double-strand break repair"/>
    <property type="evidence" value="ECO:0007669"/>
    <property type="project" value="TreeGrafter"/>
</dbReference>
<dbReference type="InterPro" id="IPR003395">
    <property type="entry name" value="RecF/RecN/SMC_N"/>
</dbReference>
<accession>A0A173MID8</accession>
<reference evidence="3" key="1">
    <citation type="submission" date="2017-01" db="EMBL/GenBank/DDBJ databases">
        <authorList>
            <person name="Varghese N."/>
            <person name="Submissions S."/>
        </authorList>
    </citation>
    <scope>NUCLEOTIDE SEQUENCE [LARGE SCALE GENOMIC DNA]</scope>
    <source>
        <strain evidence="3">DSM 21054</strain>
    </source>
</reference>
<dbReference type="RefSeq" id="WP_076381571.1">
    <property type="nucleotide sequence ID" value="NZ_AP017422.1"/>
</dbReference>
<dbReference type="PANTHER" id="PTHR32182:SF22">
    <property type="entry name" value="ATP-DEPENDENT ENDONUCLEASE, OLD FAMILY-RELATED"/>
    <property type="match status" value="1"/>
</dbReference>
<dbReference type="InterPro" id="IPR027417">
    <property type="entry name" value="P-loop_NTPase"/>
</dbReference>
<organism evidence="2 3">
    <name type="scientific">Filimonas lacunae</name>
    <dbReference type="NCBI Taxonomy" id="477680"/>
    <lineage>
        <taxon>Bacteria</taxon>
        <taxon>Pseudomonadati</taxon>
        <taxon>Bacteroidota</taxon>
        <taxon>Chitinophagia</taxon>
        <taxon>Chitinophagales</taxon>
        <taxon>Chitinophagaceae</taxon>
        <taxon>Filimonas</taxon>
    </lineage>
</organism>
<dbReference type="Gene3D" id="3.40.50.300">
    <property type="entry name" value="P-loop containing nucleotide triphosphate hydrolases"/>
    <property type="match status" value="2"/>
</dbReference>
<dbReference type="AlphaFoldDB" id="A0A173MID8"/>
<feature type="domain" description="RecF/RecN/SMC N-terminal" evidence="1">
    <location>
        <begin position="5"/>
        <end position="388"/>
    </location>
</feature>
<dbReference type="STRING" id="477680.SAMN05421788_109263"/>
<dbReference type="SUPFAM" id="SSF52540">
    <property type="entry name" value="P-loop containing nucleoside triphosphate hydrolases"/>
    <property type="match status" value="1"/>
</dbReference>
<dbReference type="KEGG" id="fln:FLA_3407"/>
<dbReference type="EMBL" id="FTOR01000009">
    <property type="protein sequence ID" value="SIT30581.1"/>
    <property type="molecule type" value="Genomic_DNA"/>
</dbReference>
<gene>
    <name evidence="2" type="ORF">SAMN05421788_109263</name>
</gene>